<dbReference type="PROSITE" id="PS51724">
    <property type="entry name" value="SPOR"/>
    <property type="match status" value="1"/>
</dbReference>
<feature type="transmembrane region" description="Helical" evidence="2">
    <location>
        <begin position="21"/>
        <end position="42"/>
    </location>
</feature>
<feature type="domain" description="SPOR" evidence="3">
    <location>
        <begin position="109"/>
        <end position="188"/>
    </location>
</feature>
<evidence type="ECO:0000256" key="2">
    <source>
        <dbReference type="SAM" id="Phobius"/>
    </source>
</evidence>
<dbReference type="SUPFAM" id="SSF110997">
    <property type="entry name" value="Sporulation related repeat"/>
    <property type="match status" value="1"/>
</dbReference>
<dbReference type="Pfam" id="PF05036">
    <property type="entry name" value="SPOR"/>
    <property type="match status" value="1"/>
</dbReference>
<dbReference type="EMBL" id="FOXH01000011">
    <property type="protein sequence ID" value="SFQ17175.1"/>
    <property type="molecule type" value="Genomic_DNA"/>
</dbReference>
<reference evidence="4 5" key="1">
    <citation type="submission" date="2016-10" db="EMBL/GenBank/DDBJ databases">
        <authorList>
            <person name="de Groot N.N."/>
        </authorList>
    </citation>
    <scope>NUCLEOTIDE SEQUENCE [LARGE SCALE GENOMIC DNA]</scope>
    <source>
        <strain evidence="5">E92,LMG 26720,CCM 7988</strain>
    </source>
</reference>
<dbReference type="InterPro" id="IPR007730">
    <property type="entry name" value="SPOR-like_dom"/>
</dbReference>
<keyword evidence="2" id="KW-0472">Membrane</keyword>
<name>A0A1I5WBW5_9BACT</name>
<protein>
    <submittedName>
        <fullName evidence="4">Sporulation related domain-containing protein</fullName>
    </submittedName>
</protein>
<accession>A0A1I5WBW5</accession>
<dbReference type="AlphaFoldDB" id="A0A1I5WBW5"/>
<dbReference type="Proteomes" id="UP000199306">
    <property type="component" value="Unassembled WGS sequence"/>
</dbReference>
<organism evidence="4 5">
    <name type="scientific">Pseudarcicella hirudinis</name>
    <dbReference type="NCBI Taxonomy" id="1079859"/>
    <lineage>
        <taxon>Bacteria</taxon>
        <taxon>Pseudomonadati</taxon>
        <taxon>Bacteroidota</taxon>
        <taxon>Cytophagia</taxon>
        <taxon>Cytophagales</taxon>
        <taxon>Flectobacillaceae</taxon>
        <taxon>Pseudarcicella</taxon>
    </lineage>
</organism>
<keyword evidence="2" id="KW-1133">Transmembrane helix</keyword>
<gene>
    <name evidence="4" type="ORF">SAMN04515674_11199</name>
</gene>
<dbReference type="Gene3D" id="3.30.70.1070">
    <property type="entry name" value="Sporulation related repeat"/>
    <property type="match status" value="1"/>
</dbReference>
<evidence type="ECO:0000259" key="3">
    <source>
        <dbReference type="PROSITE" id="PS51724"/>
    </source>
</evidence>
<feature type="region of interest" description="Disordered" evidence="1">
    <location>
        <begin position="77"/>
        <end position="106"/>
    </location>
</feature>
<proteinExistence type="predicted"/>
<sequence length="188" mass="21235">MSSKKRISRRVIAQRKYHLKWLIGIGLAMLSGFCGVYLWWMLSPLHSETTFKEFLMPHNDIPLKELALVVPVSMAEAPVTDTPPQPPQVIDSDKPEKQGETTDSFEGETTFKGKYLLFTGLFKDFLNAEKQKEELIAKGYPAQFLEVSKKDGKLIKVCIGGYENEAEAETQAKIARKKLNMAVVVQEQ</sequence>
<feature type="compositionally biased region" description="Basic and acidic residues" evidence="1">
    <location>
        <begin position="91"/>
        <end position="100"/>
    </location>
</feature>
<evidence type="ECO:0000313" key="5">
    <source>
        <dbReference type="Proteomes" id="UP000199306"/>
    </source>
</evidence>
<evidence type="ECO:0000313" key="4">
    <source>
        <dbReference type="EMBL" id="SFQ17175.1"/>
    </source>
</evidence>
<keyword evidence="2" id="KW-0812">Transmembrane</keyword>
<keyword evidence="5" id="KW-1185">Reference proteome</keyword>
<dbReference type="RefSeq" id="WP_092018483.1">
    <property type="nucleotide sequence ID" value="NZ_FOXH01000011.1"/>
</dbReference>
<dbReference type="InterPro" id="IPR036680">
    <property type="entry name" value="SPOR-like_sf"/>
</dbReference>
<dbReference type="GO" id="GO:0042834">
    <property type="term" value="F:peptidoglycan binding"/>
    <property type="evidence" value="ECO:0007669"/>
    <property type="project" value="InterPro"/>
</dbReference>
<evidence type="ECO:0000256" key="1">
    <source>
        <dbReference type="SAM" id="MobiDB-lite"/>
    </source>
</evidence>